<dbReference type="HOGENOM" id="CLU_946038_0_0_7"/>
<evidence type="ECO:0000313" key="2">
    <source>
        <dbReference type="Proteomes" id="UP000000448"/>
    </source>
</evidence>
<dbReference type="Proteomes" id="UP000000448">
    <property type="component" value="Chromosome"/>
</dbReference>
<sequence>MKKIMLSSIIFSFIGATTITPYISFIDYSKDTSKDNANVYGLYLSNFKTPYKIEIDAEYMTLNYKNSPTYKQTDLTIILNYFKNNNYIYRAGIHNIFASNPETITRYIPGNMMTPSTTTTTTKYNNTYDFVIFGGLTYYEYLKFNTKVDFYYSDYQHLNVYQISPSYGFNFGNYYSNIGSFYLQGKINFIKLSNSDAAPKDNYVNVDVKFQNFKGPWTTTLKLSLGKSAYKVAEDGFVVYNLGDEYKSAYSLSVSKKLKNNDYITGGIEINTFEETKGYEASSTTYLINYTHNF</sequence>
<name>B9L911_NAUPA</name>
<dbReference type="KEGG" id="nam:NAMH_0709"/>
<dbReference type="AlphaFoldDB" id="B9L911"/>
<reference evidence="1 2" key="1">
    <citation type="journal article" date="2009" name="PLoS Genet.">
        <title>Adaptations to submarine hydrothermal environments exemplified by the genome of Nautilia profundicola.</title>
        <authorList>
            <person name="Campbell B.J."/>
            <person name="Smith J.L."/>
            <person name="Hanson T.E."/>
            <person name="Klotz M.G."/>
            <person name="Stein L.Y."/>
            <person name="Lee C.K."/>
            <person name="Wu D."/>
            <person name="Robinson J.M."/>
            <person name="Khouri H.M."/>
            <person name="Eisen J.A."/>
            <person name="Cary S.C."/>
        </authorList>
    </citation>
    <scope>NUCLEOTIDE SEQUENCE [LARGE SCALE GENOMIC DNA]</scope>
    <source>
        <strain evidence="2">ATCC BAA-1463 / DSM 18972 / AmH</strain>
    </source>
</reference>
<dbReference type="EMBL" id="CP001279">
    <property type="protein sequence ID" value="ACM93485.1"/>
    <property type="molecule type" value="Genomic_DNA"/>
</dbReference>
<proteinExistence type="predicted"/>
<organism evidence="1 2">
    <name type="scientific">Nautilia profundicola (strain ATCC BAA-1463 / DSM 18972 / AmH)</name>
    <dbReference type="NCBI Taxonomy" id="598659"/>
    <lineage>
        <taxon>Bacteria</taxon>
        <taxon>Pseudomonadati</taxon>
        <taxon>Campylobacterota</taxon>
        <taxon>Epsilonproteobacteria</taxon>
        <taxon>Nautiliales</taxon>
        <taxon>Nautiliaceae</taxon>
        <taxon>Nautilia</taxon>
    </lineage>
</organism>
<gene>
    <name evidence="1" type="ordered locus">NAMH_0709</name>
</gene>
<protein>
    <submittedName>
        <fullName evidence="1">Uncharacterized protein</fullName>
    </submittedName>
</protein>
<dbReference type="OrthoDB" id="5372886at2"/>
<dbReference type="STRING" id="598659.NAMH_0709"/>
<dbReference type="RefSeq" id="WP_015902537.1">
    <property type="nucleotide sequence ID" value="NC_012115.1"/>
</dbReference>
<accession>B9L911</accession>
<keyword evidence="2" id="KW-1185">Reference proteome</keyword>
<dbReference type="eggNOG" id="COG3637">
    <property type="taxonomic scope" value="Bacteria"/>
</dbReference>
<evidence type="ECO:0000313" key="1">
    <source>
        <dbReference type="EMBL" id="ACM93485.1"/>
    </source>
</evidence>